<name>A0A0K8J869_9FIRM</name>
<protein>
    <submittedName>
        <fullName evidence="1">Putative membrane protein</fullName>
    </submittedName>
</protein>
<dbReference type="EMBL" id="LN879430">
    <property type="protein sequence ID" value="CUH93533.1"/>
    <property type="molecule type" value="Genomic_DNA"/>
</dbReference>
<dbReference type="KEGG" id="hsd:SD1D_1997"/>
<keyword evidence="2" id="KW-1185">Reference proteome</keyword>
<dbReference type="RefSeq" id="WP_157893121.1">
    <property type="nucleotide sequence ID" value="NZ_DUPS01000010.1"/>
</dbReference>
<evidence type="ECO:0000313" key="2">
    <source>
        <dbReference type="Proteomes" id="UP000196053"/>
    </source>
</evidence>
<proteinExistence type="predicted"/>
<accession>A0A0K8J869</accession>
<gene>
    <name evidence="1" type="ORF">SD1D_1997</name>
</gene>
<sequence>MMLKKRRIFLLGAFLIIAALAVALWVGFFTGDKKSEYDGTLVEVSTDEIIQPL</sequence>
<dbReference type="Proteomes" id="UP000196053">
    <property type="component" value="Chromosome I"/>
</dbReference>
<organism evidence="1 2">
    <name type="scientific">Herbinix luporum</name>
    <dbReference type="NCBI Taxonomy" id="1679721"/>
    <lineage>
        <taxon>Bacteria</taxon>
        <taxon>Bacillati</taxon>
        <taxon>Bacillota</taxon>
        <taxon>Clostridia</taxon>
        <taxon>Lachnospirales</taxon>
        <taxon>Lachnospiraceae</taxon>
        <taxon>Herbinix</taxon>
    </lineage>
</organism>
<reference evidence="2" key="1">
    <citation type="submission" date="2015-09" db="EMBL/GenBank/DDBJ databases">
        <authorList>
            <person name="Wibberg D."/>
        </authorList>
    </citation>
    <scope>NUCLEOTIDE SEQUENCE [LARGE SCALE GENOMIC DNA]</scope>
    <source>
        <strain evidence="2">SD1D</strain>
    </source>
</reference>
<dbReference type="AlphaFoldDB" id="A0A0K8J869"/>
<evidence type="ECO:0000313" key="1">
    <source>
        <dbReference type="EMBL" id="CUH93533.1"/>
    </source>
</evidence>